<evidence type="ECO:0008006" key="4">
    <source>
        <dbReference type="Google" id="ProtNLM"/>
    </source>
</evidence>
<proteinExistence type="predicted"/>
<evidence type="ECO:0000256" key="1">
    <source>
        <dbReference type="ARBA" id="ARBA00022649"/>
    </source>
</evidence>
<dbReference type="Pfam" id="PF05016">
    <property type="entry name" value="ParE_toxin"/>
    <property type="match status" value="1"/>
</dbReference>
<dbReference type="Proteomes" id="UP000092627">
    <property type="component" value="Unassembled WGS sequence"/>
</dbReference>
<keyword evidence="3" id="KW-1185">Reference proteome</keyword>
<sequence>MPYRIFVRKEAEQDIRDSLDYYKRITPKLGHDFISRMDVTIAQVALNPFLYQLVHRDIRRALLKQFPIGLYYKVLGDKVVTLAVMDSRRSPQNWRKRN</sequence>
<reference evidence="2 3" key="1">
    <citation type="submission" date="2016-06" db="EMBL/GenBank/DDBJ databases">
        <authorList>
            <person name="Kjaerup R.B."/>
            <person name="Dalgaard T.S."/>
            <person name="Juul-Madsen H.R."/>
        </authorList>
    </citation>
    <scope>NUCLEOTIDE SEQUENCE [LARGE SCALE GENOMIC DNA]</scope>
    <source>
        <strain evidence="2 3">CECT 5080</strain>
    </source>
</reference>
<keyword evidence="1" id="KW-1277">Toxin-antitoxin system</keyword>
<dbReference type="STRING" id="295068.MAQ5080_01303"/>
<accession>A0A1A8TBG2</accession>
<dbReference type="RefSeq" id="WP_067207841.1">
    <property type="nucleotide sequence ID" value="NZ_FLOC01000006.1"/>
</dbReference>
<evidence type="ECO:0000313" key="3">
    <source>
        <dbReference type="Proteomes" id="UP000092627"/>
    </source>
</evidence>
<evidence type="ECO:0000313" key="2">
    <source>
        <dbReference type="EMBL" id="SBS29135.1"/>
    </source>
</evidence>
<gene>
    <name evidence="2" type="ORF">MAQ5080_01303</name>
</gene>
<organism evidence="2 3">
    <name type="scientific">Marinomonas aquimarina</name>
    <dbReference type="NCBI Taxonomy" id="295068"/>
    <lineage>
        <taxon>Bacteria</taxon>
        <taxon>Pseudomonadati</taxon>
        <taxon>Pseudomonadota</taxon>
        <taxon>Gammaproteobacteria</taxon>
        <taxon>Oceanospirillales</taxon>
        <taxon>Oceanospirillaceae</taxon>
        <taxon>Marinomonas</taxon>
    </lineage>
</organism>
<dbReference type="InterPro" id="IPR007712">
    <property type="entry name" value="RelE/ParE_toxin"/>
</dbReference>
<dbReference type="AlphaFoldDB" id="A0A1A8TBG2"/>
<dbReference type="OrthoDB" id="9809155at2"/>
<protein>
    <recommendedName>
        <fullName evidence="4">Plasmid stabilization system protein</fullName>
    </recommendedName>
</protein>
<name>A0A1A8TBG2_9GAMM</name>
<dbReference type="InterPro" id="IPR035093">
    <property type="entry name" value="RelE/ParE_toxin_dom_sf"/>
</dbReference>
<dbReference type="EMBL" id="FLOC01000006">
    <property type="protein sequence ID" value="SBS29135.1"/>
    <property type="molecule type" value="Genomic_DNA"/>
</dbReference>
<dbReference type="Gene3D" id="3.30.2310.20">
    <property type="entry name" value="RelE-like"/>
    <property type="match status" value="1"/>
</dbReference>